<name>A0ABQ1BUY7_9MYCO</name>
<dbReference type="EMBL" id="BLKU01000005">
    <property type="protein sequence ID" value="GFG67315.1"/>
    <property type="molecule type" value="Genomic_DNA"/>
</dbReference>
<keyword evidence="2" id="KW-1185">Reference proteome</keyword>
<evidence type="ECO:0000313" key="2">
    <source>
        <dbReference type="Proteomes" id="UP000465306"/>
    </source>
</evidence>
<evidence type="ECO:0000313" key="1">
    <source>
        <dbReference type="EMBL" id="GFG67315.1"/>
    </source>
</evidence>
<accession>A0ABQ1BUY7</accession>
<sequence length="69" mass="6680">MTTGPDRSVCGDGATAATGVIAVRTGVFPGKAGGAPPTAPAKINGVMTATPKTGVRAAYARCRTFATAG</sequence>
<gene>
    <name evidence="1" type="ORF">MKUB_48050</name>
</gene>
<dbReference type="Proteomes" id="UP000465306">
    <property type="component" value="Unassembled WGS sequence"/>
</dbReference>
<protein>
    <submittedName>
        <fullName evidence="1">Uncharacterized protein</fullName>
    </submittedName>
</protein>
<reference evidence="1 2" key="1">
    <citation type="journal article" date="2019" name="Emerg. Microbes Infect.">
        <title>Comprehensive subspecies identification of 175 nontuberculous mycobacteria species based on 7547 genomic profiles.</title>
        <authorList>
            <person name="Matsumoto Y."/>
            <person name="Kinjo T."/>
            <person name="Motooka D."/>
            <person name="Nabeya D."/>
            <person name="Jung N."/>
            <person name="Uechi K."/>
            <person name="Horii T."/>
            <person name="Iida T."/>
            <person name="Fujita J."/>
            <person name="Nakamura S."/>
        </authorList>
    </citation>
    <scope>NUCLEOTIDE SEQUENCE [LARGE SCALE GENOMIC DNA]</scope>
    <source>
        <strain evidence="1 2">JCM 13573</strain>
    </source>
</reference>
<organism evidence="1 2">
    <name type="scientific">Mycobacterium kubicae</name>
    <dbReference type="NCBI Taxonomy" id="120959"/>
    <lineage>
        <taxon>Bacteria</taxon>
        <taxon>Bacillati</taxon>
        <taxon>Actinomycetota</taxon>
        <taxon>Actinomycetes</taxon>
        <taxon>Mycobacteriales</taxon>
        <taxon>Mycobacteriaceae</taxon>
        <taxon>Mycobacterium</taxon>
        <taxon>Mycobacterium simiae complex</taxon>
    </lineage>
</organism>
<proteinExistence type="predicted"/>
<comment type="caution">
    <text evidence="1">The sequence shown here is derived from an EMBL/GenBank/DDBJ whole genome shotgun (WGS) entry which is preliminary data.</text>
</comment>